<reference evidence="1 2" key="1">
    <citation type="submission" date="2016-05" db="EMBL/GenBank/DDBJ databases">
        <title>A degradative enzymes factory behind the ericoid mycorrhizal symbiosis.</title>
        <authorList>
            <consortium name="DOE Joint Genome Institute"/>
            <person name="Martino E."/>
            <person name="Morin E."/>
            <person name="Grelet G."/>
            <person name="Kuo A."/>
            <person name="Kohler A."/>
            <person name="Daghino S."/>
            <person name="Barry K."/>
            <person name="Choi C."/>
            <person name="Cichocki N."/>
            <person name="Clum A."/>
            <person name="Copeland A."/>
            <person name="Hainaut M."/>
            <person name="Haridas S."/>
            <person name="Labutti K."/>
            <person name="Lindquist E."/>
            <person name="Lipzen A."/>
            <person name="Khouja H.-R."/>
            <person name="Murat C."/>
            <person name="Ohm R."/>
            <person name="Olson A."/>
            <person name="Spatafora J."/>
            <person name="Veneault-Fourrey C."/>
            <person name="Henrissat B."/>
            <person name="Grigoriev I."/>
            <person name="Martin F."/>
            <person name="Perotto S."/>
        </authorList>
    </citation>
    <scope>NUCLEOTIDE SEQUENCE [LARGE SCALE GENOMIC DNA]</scope>
    <source>
        <strain evidence="1 2">UAMH 7357</strain>
    </source>
</reference>
<dbReference type="Proteomes" id="UP000235672">
    <property type="component" value="Unassembled WGS sequence"/>
</dbReference>
<accession>A0A2J6QDU6</accession>
<organism evidence="1 2">
    <name type="scientific">Hyaloscypha hepaticicola</name>
    <dbReference type="NCBI Taxonomy" id="2082293"/>
    <lineage>
        <taxon>Eukaryota</taxon>
        <taxon>Fungi</taxon>
        <taxon>Dikarya</taxon>
        <taxon>Ascomycota</taxon>
        <taxon>Pezizomycotina</taxon>
        <taxon>Leotiomycetes</taxon>
        <taxon>Helotiales</taxon>
        <taxon>Hyaloscyphaceae</taxon>
        <taxon>Hyaloscypha</taxon>
    </lineage>
</organism>
<dbReference type="EMBL" id="KZ613472">
    <property type="protein sequence ID" value="PMD24442.1"/>
    <property type="molecule type" value="Genomic_DNA"/>
</dbReference>
<dbReference type="AlphaFoldDB" id="A0A2J6QDU6"/>
<evidence type="ECO:0000313" key="2">
    <source>
        <dbReference type="Proteomes" id="UP000235672"/>
    </source>
</evidence>
<proteinExistence type="predicted"/>
<keyword evidence="2" id="KW-1185">Reference proteome</keyword>
<gene>
    <name evidence="1" type="ORF">NA56DRAFT_700072</name>
</gene>
<name>A0A2J6QDU6_9HELO</name>
<sequence>MRISNPCLIDTTTLCELCILVVNDVISGERFIGKERWTTYITHYDAHEDGGMHLNCLSLTTPHHSEIQVLGNFAARGCILCSFILSCTLSDLGARSPPTKYRVEISSWCGVLNIYRERLPNDAFEFDRKRLYFFEPYTQEEFLSITDLRSGALAPYDN</sequence>
<evidence type="ECO:0000313" key="1">
    <source>
        <dbReference type="EMBL" id="PMD24442.1"/>
    </source>
</evidence>
<protein>
    <submittedName>
        <fullName evidence="1">Uncharacterized protein</fullName>
    </submittedName>
</protein>